<dbReference type="NCBIfam" id="NF006600">
    <property type="entry name" value="PRK09140.1"/>
    <property type="match status" value="1"/>
</dbReference>
<dbReference type="KEGG" id="vas:GT360_19100"/>
<proteinExistence type="inferred from homology"/>
<dbReference type="PANTHER" id="PTHR30246:SF1">
    <property type="entry name" value="2-DEHYDRO-3-DEOXY-6-PHOSPHOGALACTONATE ALDOLASE-RELATED"/>
    <property type="match status" value="1"/>
</dbReference>
<dbReference type="GO" id="GO:0008674">
    <property type="term" value="F:2-dehydro-3-deoxy-6-phosphogalactonate aldolase activity"/>
    <property type="evidence" value="ECO:0007669"/>
    <property type="project" value="UniProtKB-EC"/>
</dbReference>
<dbReference type="EC" id="4.1.2.21" evidence="6"/>
<protein>
    <submittedName>
        <fullName evidence="6">2-dehydro-3-deoxy-6-phosphogalactonate aldolase</fullName>
        <ecNumber evidence="6">4.1.2.21</ecNumber>
    </submittedName>
</protein>
<dbReference type="RefSeq" id="WP_164650533.1">
    <property type="nucleotide sequence ID" value="NZ_CP047476.1"/>
</dbReference>
<evidence type="ECO:0000313" key="7">
    <source>
        <dbReference type="Proteomes" id="UP000464262"/>
    </source>
</evidence>
<name>A0A7Z2T767_9VIBR</name>
<evidence type="ECO:0000313" key="6">
    <source>
        <dbReference type="EMBL" id="QIA65634.1"/>
    </source>
</evidence>
<dbReference type="Gene3D" id="3.20.20.70">
    <property type="entry name" value="Aldolase class I"/>
    <property type="match status" value="1"/>
</dbReference>
<comment type="subunit">
    <text evidence="3">Homotrimer.</text>
</comment>
<dbReference type="Pfam" id="PF01081">
    <property type="entry name" value="Aldolase"/>
    <property type="match status" value="1"/>
</dbReference>
<gene>
    <name evidence="6" type="ORF">GT360_19100</name>
</gene>
<evidence type="ECO:0000256" key="4">
    <source>
        <dbReference type="ARBA" id="ARBA00023239"/>
    </source>
</evidence>
<evidence type="ECO:0000256" key="2">
    <source>
        <dbReference type="ARBA" id="ARBA00006906"/>
    </source>
</evidence>
<dbReference type="PANTHER" id="PTHR30246">
    <property type="entry name" value="2-KETO-3-DEOXY-6-PHOSPHOGLUCONATE ALDOLASE"/>
    <property type="match status" value="1"/>
</dbReference>
<dbReference type="SUPFAM" id="SSF51569">
    <property type="entry name" value="Aldolase"/>
    <property type="match status" value="1"/>
</dbReference>
<dbReference type="AlphaFoldDB" id="A0A7Z2T767"/>
<keyword evidence="7" id="KW-1185">Reference proteome</keyword>
<keyword evidence="4 6" id="KW-0456">Lyase</keyword>
<comment type="similarity">
    <text evidence="2">Belongs to the KHG/KDPG aldolase family.</text>
</comment>
<reference evidence="6 7" key="1">
    <citation type="submission" date="2020-01" db="EMBL/GenBank/DDBJ databases">
        <title>Whole genome and functional gene identification of agarase of Vibrio HN897.</title>
        <authorList>
            <person name="Liu Y."/>
            <person name="Zhao Z."/>
        </authorList>
    </citation>
    <scope>NUCLEOTIDE SEQUENCE [LARGE SCALE GENOMIC DNA]</scope>
    <source>
        <strain evidence="6 7">HN897</strain>
    </source>
</reference>
<dbReference type="InterPro" id="IPR000887">
    <property type="entry name" value="Aldlse_KDPG_KHG"/>
</dbReference>
<organism evidence="6 7">
    <name type="scientific">Vibrio astriarenae</name>
    <dbReference type="NCBI Taxonomy" id="1481923"/>
    <lineage>
        <taxon>Bacteria</taxon>
        <taxon>Pseudomonadati</taxon>
        <taxon>Pseudomonadota</taxon>
        <taxon>Gammaproteobacteria</taxon>
        <taxon>Vibrionales</taxon>
        <taxon>Vibrionaceae</taxon>
        <taxon>Vibrio</taxon>
    </lineage>
</organism>
<keyword evidence="5" id="KW-0119">Carbohydrate metabolism</keyword>
<evidence type="ECO:0000256" key="3">
    <source>
        <dbReference type="ARBA" id="ARBA00011233"/>
    </source>
</evidence>
<dbReference type="Proteomes" id="UP000464262">
    <property type="component" value="Chromosome 2"/>
</dbReference>
<dbReference type="PROSITE" id="PS00160">
    <property type="entry name" value="ALDOLASE_KDPG_KHG_2"/>
    <property type="match status" value="1"/>
</dbReference>
<comment type="pathway">
    <text evidence="1">Carbohydrate acid metabolism.</text>
</comment>
<dbReference type="CDD" id="cd00452">
    <property type="entry name" value="KDPG_aldolase"/>
    <property type="match status" value="1"/>
</dbReference>
<dbReference type="EMBL" id="CP047476">
    <property type="protein sequence ID" value="QIA65634.1"/>
    <property type="molecule type" value="Genomic_DNA"/>
</dbReference>
<accession>A0A7Z2T767</accession>
<sequence length="212" mass="22671">MKKWTSFHKDHQVPLVAIIRGVEPRDVLEVAEALVEQGFTIIEVPLNSPNALESIQILVDNMADRALVGAGTVTNVMEAQAVLETGAQLIVTPNVNPEVIELARMHDCSVFPGVITPSEAFSALNHGATGIKLFPADVIGLDGYKALKSVLPKETICLPVGGINPSVDSMQPWLEAGVSGFGLGSALYKPHMSLEQVKTNAKQFVETYTSLA</sequence>
<evidence type="ECO:0000256" key="1">
    <source>
        <dbReference type="ARBA" id="ARBA00004761"/>
    </source>
</evidence>
<dbReference type="InterPro" id="IPR013785">
    <property type="entry name" value="Aldolase_TIM"/>
</dbReference>
<evidence type="ECO:0000256" key="5">
    <source>
        <dbReference type="ARBA" id="ARBA00023277"/>
    </source>
</evidence>
<dbReference type="InterPro" id="IPR031338">
    <property type="entry name" value="KDPG/KHG_AS_2"/>
</dbReference>